<dbReference type="Gene3D" id="3.90.79.10">
    <property type="entry name" value="Nucleoside Triphosphate Pyrophosphohydrolase"/>
    <property type="match status" value="1"/>
</dbReference>
<evidence type="ECO:0000259" key="5">
    <source>
        <dbReference type="PROSITE" id="PS51462"/>
    </source>
</evidence>
<dbReference type="Gene3D" id="1.20.120.450">
    <property type="entry name" value="dinb family like domain"/>
    <property type="match status" value="1"/>
</dbReference>
<dbReference type="InterPro" id="IPR000086">
    <property type="entry name" value="NUDIX_hydrolase_dom"/>
</dbReference>
<dbReference type="RefSeq" id="WP_344060177.1">
    <property type="nucleotide sequence ID" value="NZ_BAAAPU010000006.1"/>
</dbReference>
<feature type="domain" description="Nudix hydrolase" evidence="5">
    <location>
        <begin position="17"/>
        <end position="158"/>
    </location>
</feature>
<dbReference type="InterPro" id="IPR020476">
    <property type="entry name" value="Nudix_hydrolase"/>
</dbReference>
<accession>A0ABN2RWU4</accession>
<keyword evidence="3 4" id="KW-0378">Hydrolase</keyword>
<dbReference type="EMBL" id="BAAAPU010000006">
    <property type="protein sequence ID" value="GAA1976220.1"/>
    <property type="molecule type" value="Genomic_DNA"/>
</dbReference>
<evidence type="ECO:0000256" key="4">
    <source>
        <dbReference type="RuleBase" id="RU003476"/>
    </source>
</evidence>
<keyword evidence="7" id="KW-1185">Reference proteome</keyword>
<reference evidence="6 7" key="1">
    <citation type="journal article" date="2019" name="Int. J. Syst. Evol. Microbiol.">
        <title>The Global Catalogue of Microorganisms (GCM) 10K type strain sequencing project: providing services to taxonomists for standard genome sequencing and annotation.</title>
        <authorList>
            <consortium name="The Broad Institute Genomics Platform"/>
            <consortium name="The Broad Institute Genome Sequencing Center for Infectious Disease"/>
            <person name="Wu L."/>
            <person name="Ma J."/>
        </authorList>
    </citation>
    <scope>NUCLEOTIDE SEQUENCE [LARGE SCALE GENOMIC DNA]</scope>
    <source>
        <strain evidence="6 7">JCM 15628</strain>
    </source>
</reference>
<organism evidence="6 7">
    <name type="scientific">Terrabacter lapilli</name>
    <dbReference type="NCBI Taxonomy" id="436231"/>
    <lineage>
        <taxon>Bacteria</taxon>
        <taxon>Bacillati</taxon>
        <taxon>Actinomycetota</taxon>
        <taxon>Actinomycetes</taxon>
        <taxon>Micrococcales</taxon>
        <taxon>Intrasporangiaceae</taxon>
        <taxon>Terrabacter</taxon>
    </lineage>
</organism>
<dbReference type="Pfam" id="PF04978">
    <property type="entry name" value="MST"/>
    <property type="match status" value="1"/>
</dbReference>
<dbReference type="Pfam" id="PF00293">
    <property type="entry name" value="NUDIX"/>
    <property type="match status" value="1"/>
</dbReference>
<dbReference type="InterPro" id="IPR007061">
    <property type="entry name" value="MST-like"/>
</dbReference>
<dbReference type="PRINTS" id="PR00502">
    <property type="entry name" value="NUDIXFAMILY"/>
</dbReference>
<dbReference type="PANTHER" id="PTHR43046:SF2">
    <property type="entry name" value="8-OXO-DGTP DIPHOSPHATASE-RELATED"/>
    <property type="match status" value="1"/>
</dbReference>
<protein>
    <recommendedName>
        <fullName evidence="5">Nudix hydrolase domain-containing protein</fullName>
    </recommendedName>
</protein>
<dbReference type="SUPFAM" id="SSF109854">
    <property type="entry name" value="DinB/YfiT-like putative metalloenzymes"/>
    <property type="match status" value="1"/>
</dbReference>
<gene>
    <name evidence="6" type="ORF">GCM10009817_15680</name>
</gene>
<dbReference type="PROSITE" id="PS00893">
    <property type="entry name" value="NUDIX_BOX"/>
    <property type="match status" value="1"/>
</dbReference>
<dbReference type="SUPFAM" id="SSF55811">
    <property type="entry name" value="Nudix"/>
    <property type="match status" value="1"/>
</dbReference>
<dbReference type="InterPro" id="IPR015797">
    <property type="entry name" value="NUDIX_hydrolase-like_dom_sf"/>
</dbReference>
<evidence type="ECO:0000256" key="3">
    <source>
        <dbReference type="ARBA" id="ARBA00022801"/>
    </source>
</evidence>
<comment type="caution">
    <text evidence="6">The sequence shown here is derived from an EMBL/GenBank/DDBJ whole genome shotgun (WGS) entry which is preliminary data.</text>
</comment>
<name>A0ABN2RWU4_9MICO</name>
<evidence type="ECO:0000256" key="1">
    <source>
        <dbReference type="ARBA" id="ARBA00001946"/>
    </source>
</evidence>
<evidence type="ECO:0000313" key="7">
    <source>
        <dbReference type="Proteomes" id="UP001500013"/>
    </source>
</evidence>
<dbReference type="InterPro" id="IPR034660">
    <property type="entry name" value="DinB/YfiT-like"/>
</dbReference>
<dbReference type="PANTHER" id="PTHR43046">
    <property type="entry name" value="GDP-MANNOSE MANNOSYL HYDROLASE"/>
    <property type="match status" value="1"/>
</dbReference>
<evidence type="ECO:0000256" key="2">
    <source>
        <dbReference type="ARBA" id="ARBA00005582"/>
    </source>
</evidence>
<dbReference type="PROSITE" id="PS51462">
    <property type="entry name" value="NUDIX"/>
    <property type="match status" value="1"/>
</dbReference>
<comment type="cofactor">
    <cofactor evidence="1">
        <name>Mg(2+)</name>
        <dbReference type="ChEBI" id="CHEBI:18420"/>
    </cofactor>
</comment>
<dbReference type="InterPro" id="IPR020084">
    <property type="entry name" value="NUDIX_hydrolase_CS"/>
</dbReference>
<evidence type="ECO:0000313" key="6">
    <source>
        <dbReference type="EMBL" id="GAA1976220.1"/>
    </source>
</evidence>
<dbReference type="Proteomes" id="UP001500013">
    <property type="component" value="Unassembled WGS sequence"/>
</dbReference>
<proteinExistence type="inferred from homology"/>
<sequence length="379" mass="40845">MGEPLAVDSRGNKLLRWLPAVGGVLPAVDPSVPTPLALMVARRGSRTLIVYNRWRECWELPGGMIEPGESAEAAARREFLEETGHASSDVRAAGVATFRLAPDGRLEHGAVYTCAVDEAVPFVPTVEIERIAWWDGSPSQGVTELDTFISRAAQGGRASRAPDHREPGSVCAAASSTFRGSRPAVVARTGYAPGMTDVGTSSAQSTTSAEAQALLSVLERNRRTFAWKTAGLDADGLRATTAASSMTLGGLVKHMALVEADWLAVKLAGEAYGPPWDTVDFDDDPDWDWRTGALDAADEVHGLWRDAVERSRRIVTRVIDERGLDGPASFTWPDGRVPSVRAMLLDMIEEYARHTGHADILREAVDGRVGEGAPRDFTF</sequence>
<comment type="similarity">
    <text evidence="2 4">Belongs to the Nudix hydrolase family.</text>
</comment>